<dbReference type="PANTHER" id="PTHR48083:SF2">
    <property type="entry name" value="MEDIUM-CHAIN SPECIFIC ACYL-COA DEHYDROGENASE, MITOCHONDRIAL"/>
    <property type="match status" value="1"/>
</dbReference>
<dbReference type="SUPFAM" id="SSF47203">
    <property type="entry name" value="Acyl-CoA dehydrogenase C-terminal domain-like"/>
    <property type="match status" value="1"/>
</dbReference>
<dbReference type="InterPro" id="IPR009100">
    <property type="entry name" value="AcylCoA_DH/oxidase_NM_dom_sf"/>
</dbReference>
<dbReference type="Gene3D" id="1.10.540.10">
    <property type="entry name" value="Acyl-CoA dehydrogenase/oxidase, N-terminal domain"/>
    <property type="match status" value="1"/>
</dbReference>
<dbReference type="FunFam" id="2.40.110.10:FF:000002">
    <property type="entry name" value="Acyl-CoA dehydrogenase fadE12"/>
    <property type="match status" value="1"/>
</dbReference>
<evidence type="ECO:0000256" key="1">
    <source>
        <dbReference type="ARBA" id="ARBA00001974"/>
    </source>
</evidence>
<dbReference type="AlphaFoldDB" id="A0A4R0JJ61"/>
<evidence type="ECO:0000256" key="2">
    <source>
        <dbReference type="ARBA" id="ARBA00009347"/>
    </source>
</evidence>
<dbReference type="InterPro" id="IPR009075">
    <property type="entry name" value="AcylCo_DH/oxidase_C"/>
</dbReference>
<feature type="domain" description="Acyl-CoA dehydrogenase/oxidase C-terminal" evidence="7">
    <location>
        <begin position="241"/>
        <end position="393"/>
    </location>
</feature>
<name>A0A4R0JJ61_9ACTN</name>
<reference evidence="9 10" key="1">
    <citation type="submission" date="2019-02" db="EMBL/GenBank/DDBJ databases">
        <title>Kribbella capetownensis sp. nov. and Kribbella speibonae sp. nov., isolated from soil.</title>
        <authorList>
            <person name="Curtis S.M."/>
            <person name="Norton I."/>
            <person name="Everest G.J."/>
            <person name="Meyers P.R."/>
        </authorList>
    </citation>
    <scope>NUCLEOTIDE SEQUENCE [LARGE SCALE GENOMIC DNA]</scope>
    <source>
        <strain evidence="9 10">NRRL B-24813</strain>
    </source>
</reference>
<evidence type="ECO:0000259" key="8">
    <source>
        <dbReference type="Pfam" id="PF02770"/>
    </source>
</evidence>
<dbReference type="PANTHER" id="PTHR48083">
    <property type="entry name" value="MEDIUM-CHAIN SPECIFIC ACYL-COA DEHYDROGENASE, MITOCHONDRIAL-RELATED"/>
    <property type="match status" value="1"/>
</dbReference>
<dbReference type="GO" id="GO:0005737">
    <property type="term" value="C:cytoplasm"/>
    <property type="evidence" value="ECO:0007669"/>
    <property type="project" value="TreeGrafter"/>
</dbReference>
<keyword evidence="4 6" id="KW-0274">FAD</keyword>
<dbReference type="GO" id="GO:0003995">
    <property type="term" value="F:acyl-CoA dehydrogenase activity"/>
    <property type="evidence" value="ECO:0007669"/>
    <property type="project" value="TreeGrafter"/>
</dbReference>
<evidence type="ECO:0000313" key="9">
    <source>
        <dbReference type="EMBL" id="TCC46307.1"/>
    </source>
</evidence>
<evidence type="ECO:0000256" key="6">
    <source>
        <dbReference type="RuleBase" id="RU362125"/>
    </source>
</evidence>
<comment type="cofactor">
    <cofactor evidence="1 6">
        <name>FAD</name>
        <dbReference type="ChEBI" id="CHEBI:57692"/>
    </cofactor>
</comment>
<dbReference type="Gene3D" id="2.40.110.10">
    <property type="entry name" value="Butyryl-CoA Dehydrogenase, subunit A, domain 2"/>
    <property type="match status" value="1"/>
</dbReference>
<organism evidence="9 10">
    <name type="scientific">Kribbella pittospori</name>
    <dbReference type="NCBI Taxonomy" id="722689"/>
    <lineage>
        <taxon>Bacteria</taxon>
        <taxon>Bacillati</taxon>
        <taxon>Actinomycetota</taxon>
        <taxon>Actinomycetes</taxon>
        <taxon>Propionibacteriales</taxon>
        <taxon>Kribbellaceae</taxon>
        <taxon>Kribbella</taxon>
    </lineage>
</organism>
<keyword evidence="10" id="KW-1185">Reference proteome</keyword>
<dbReference type="Pfam" id="PF00441">
    <property type="entry name" value="Acyl-CoA_dh_1"/>
    <property type="match status" value="1"/>
</dbReference>
<evidence type="ECO:0000313" key="10">
    <source>
        <dbReference type="Proteomes" id="UP000291144"/>
    </source>
</evidence>
<accession>A0A4R0JJ61</accession>
<dbReference type="InterPro" id="IPR036250">
    <property type="entry name" value="AcylCo_DH-like_C"/>
</dbReference>
<dbReference type="Gene3D" id="1.20.140.10">
    <property type="entry name" value="Butyryl-CoA Dehydrogenase, subunit A, domain 3"/>
    <property type="match status" value="1"/>
</dbReference>
<dbReference type="InterPro" id="IPR006091">
    <property type="entry name" value="Acyl-CoA_Oxase/DH_mid-dom"/>
</dbReference>
<dbReference type="InterPro" id="IPR050741">
    <property type="entry name" value="Acyl-CoA_dehydrogenase"/>
</dbReference>
<dbReference type="InterPro" id="IPR037069">
    <property type="entry name" value="AcylCoA_DH/ox_N_sf"/>
</dbReference>
<keyword evidence="5 6" id="KW-0560">Oxidoreductase</keyword>
<proteinExistence type="inferred from homology"/>
<dbReference type="Proteomes" id="UP000291144">
    <property type="component" value="Unassembled WGS sequence"/>
</dbReference>
<comment type="caution">
    <text evidence="9">The sequence shown here is derived from an EMBL/GenBank/DDBJ whole genome shotgun (WGS) entry which is preliminary data.</text>
</comment>
<sequence length="401" mass="42992">MINLETPRKFRAFVNQAHQVAAEMLRPNSRRYDLAEHEYPVELDMLAALVDGLGASGTSSGAGAAGVRRTAAGEGVVNGANLSSVLSIMEMCWGDVGLLLSMPRQGLGNSAIASVASDEQLRRFDGVWAGMAITEPGCGSDSANIQTTARRDGDDYIIDGEKIFVTAGGRCDAVVVWATLDKSLGRAAIKSFVVPKDTPGMTVERLDHKLGIRASDTATLRFDNCRVPAANLLGSPEIDADKGFAGVMQTFDNTRPLVASMAVGCARASLELTRELLADAGVEVDYDRSVHLQPAAAATYLQLESDWEAAYLLTLQAAWMADNGQPNSLQASMAKAKAGRSANDITLRCIELTSTLGYSEHELLEKWARDSKILDIFEGTQQIQQLIVARRLLGKSSAELK</sequence>
<evidence type="ECO:0000256" key="5">
    <source>
        <dbReference type="ARBA" id="ARBA00023002"/>
    </source>
</evidence>
<evidence type="ECO:0000256" key="4">
    <source>
        <dbReference type="ARBA" id="ARBA00022827"/>
    </source>
</evidence>
<gene>
    <name evidence="9" type="ORF">E0H73_43975</name>
</gene>
<dbReference type="GO" id="GO:0050660">
    <property type="term" value="F:flavin adenine dinucleotide binding"/>
    <property type="evidence" value="ECO:0007669"/>
    <property type="project" value="InterPro"/>
</dbReference>
<dbReference type="EMBL" id="SJKB01000033">
    <property type="protein sequence ID" value="TCC46307.1"/>
    <property type="molecule type" value="Genomic_DNA"/>
</dbReference>
<dbReference type="OrthoDB" id="142556at2"/>
<evidence type="ECO:0000259" key="7">
    <source>
        <dbReference type="Pfam" id="PF00441"/>
    </source>
</evidence>
<protein>
    <submittedName>
        <fullName evidence="9">Acyl-CoA dehydrogenase</fullName>
    </submittedName>
</protein>
<dbReference type="GO" id="GO:0033539">
    <property type="term" value="P:fatty acid beta-oxidation using acyl-CoA dehydrogenase"/>
    <property type="evidence" value="ECO:0007669"/>
    <property type="project" value="TreeGrafter"/>
</dbReference>
<dbReference type="InterPro" id="IPR046373">
    <property type="entry name" value="Acyl-CoA_Oxase/DH_mid-dom_sf"/>
</dbReference>
<dbReference type="SUPFAM" id="SSF56645">
    <property type="entry name" value="Acyl-CoA dehydrogenase NM domain-like"/>
    <property type="match status" value="1"/>
</dbReference>
<feature type="domain" description="Acyl-CoA oxidase/dehydrogenase middle" evidence="8">
    <location>
        <begin position="131"/>
        <end position="225"/>
    </location>
</feature>
<keyword evidence="3 6" id="KW-0285">Flavoprotein</keyword>
<comment type="similarity">
    <text evidence="2 6">Belongs to the acyl-CoA dehydrogenase family.</text>
</comment>
<dbReference type="RefSeq" id="WP_131367028.1">
    <property type="nucleotide sequence ID" value="NZ_SJKB01000033.1"/>
</dbReference>
<dbReference type="Pfam" id="PF02770">
    <property type="entry name" value="Acyl-CoA_dh_M"/>
    <property type="match status" value="1"/>
</dbReference>
<evidence type="ECO:0000256" key="3">
    <source>
        <dbReference type="ARBA" id="ARBA00022630"/>
    </source>
</evidence>